<feature type="transmembrane region" description="Helical" evidence="1">
    <location>
        <begin position="99"/>
        <end position="122"/>
    </location>
</feature>
<dbReference type="RefSeq" id="WP_098038058.1">
    <property type="nucleotide sequence ID" value="NZ_CWGJ01000011.1"/>
</dbReference>
<dbReference type="AlphaFoldDB" id="A0A0H5DRB4"/>
<organism evidence="2 3">
    <name type="scientific">Estrella lausannensis</name>
    <dbReference type="NCBI Taxonomy" id="483423"/>
    <lineage>
        <taxon>Bacteria</taxon>
        <taxon>Pseudomonadati</taxon>
        <taxon>Chlamydiota</taxon>
        <taxon>Chlamydiia</taxon>
        <taxon>Parachlamydiales</taxon>
        <taxon>Candidatus Criblamydiaceae</taxon>
        <taxon>Estrella</taxon>
    </lineage>
</organism>
<keyword evidence="1" id="KW-0472">Membrane</keyword>
<gene>
    <name evidence="2" type="ORF">ELAC_0860</name>
</gene>
<feature type="transmembrane region" description="Helical" evidence="1">
    <location>
        <begin position="65"/>
        <end position="87"/>
    </location>
</feature>
<keyword evidence="3" id="KW-1185">Reference proteome</keyword>
<reference evidence="3" key="1">
    <citation type="submission" date="2015-06" db="EMBL/GenBank/DDBJ databases">
        <authorList>
            <person name="Bertelli C."/>
        </authorList>
    </citation>
    <scope>NUCLEOTIDE SEQUENCE [LARGE SCALE GENOMIC DNA]</scope>
    <source>
        <strain evidence="3">CRIB-30</strain>
    </source>
</reference>
<name>A0A0H5DRB4_9BACT</name>
<evidence type="ECO:0000313" key="3">
    <source>
        <dbReference type="Proteomes" id="UP000220251"/>
    </source>
</evidence>
<sequence length="142" mass="14150">MTFEVTASRGRVAAQMNRNEQEVDPAGETGQKAGAVALKILAGLGKVLGFVAAIAGAALATKFAISSGLIVPLVLAGAATGTTLLYYTSVLCTNPITSLGAVVTLPAAGVAFGAPFVFPAFAGALPGIGLMNLSSWAWKALA</sequence>
<evidence type="ECO:0000256" key="1">
    <source>
        <dbReference type="SAM" id="Phobius"/>
    </source>
</evidence>
<keyword evidence="1" id="KW-0812">Transmembrane</keyword>
<feature type="transmembrane region" description="Helical" evidence="1">
    <location>
        <begin position="40"/>
        <end position="59"/>
    </location>
</feature>
<keyword evidence="1" id="KW-1133">Transmembrane helix</keyword>
<accession>A0A0H5DRB4</accession>
<evidence type="ECO:0000313" key="2">
    <source>
        <dbReference type="EMBL" id="CRX38209.1"/>
    </source>
</evidence>
<dbReference type="Proteomes" id="UP000220251">
    <property type="component" value="Unassembled WGS sequence"/>
</dbReference>
<protein>
    <submittedName>
        <fullName evidence="2">Putative membrane protein</fullName>
    </submittedName>
</protein>
<dbReference type="EMBL" id="CWGJ01000011">
    <property type="protein sequence ID" value="CRX38209.1"/>
    <property type="molecule type" value="Genomic_DNA"/>
</dbReference>
<proteinExistence type="predicted"/>